<keyword evidence="1" id="KW-0732">Signal</keyword>
<reference evidence="2" key="1">
    <citation type="submission" date="2022-09" db="EMBL/GenBank/DDBJ databases">
        <title>Aureispira anguillicida sp. nov., isolated from Leptocephalus of Japanese eel Anguilla japonica.</title>
        <authorList>
            <person name="Yuasa K."/>
            <person name="Mekata T."/>
            <person name="Ikunari K."/>
        </authorList>
    </citation>
    <scope>NUCLEOTIDE SEQUENCE</scope>
    <source>
        <strain evidence="2">EL160426</strain>
    </source>
</reference>
<dbReference type="Proteomes" id="UP001060919">
    <property type="component" value="Chromosome"/>
</dbReference>
<dbReference type="KEGG" id="aup:AsAng_0061320"/>
<evidence type="ECO:0000313" key="3">
    <source>
        <dbReference type="Proteomes" id="UP001060919"/>
    </source>
</evidence>
<sequence length="154" mass="17642">MNTFRKVLLLTCLFALPLLVQCQIKNTLTIYSEIEEPFILTVNGEQMSEDYVKRLEFETYNNYMHVTIKFQNPELPDMVNKYIHIASEGKPAATVYKIYKKEKKKKGKMVTLYKLGYISSATKTIPAQTVINNTQKESNGITIKKGNTKVTIGH</sequence>
<dbReference type="EMBL" id="AP026867">
    <property type="protein sequence ID" value="BDS15348.1"/>
    <property type="molecule type" value="Genomic_DNA"/>
</dbReference>
<evidence type="ECO:0000256" key="1">
    <source>
        <dbReference type="SAM" id="SignalP"/>
    </source>
</evidence>
<name>A0A915YM67_9BACT</name>
<protein>
    <recommendedName>
        <fullName evidence="4">Lipoprotein</fullName>
    </recommendedName>
</protein>
<feature type="signal peptide" evidence="1">
    <location>
        <begin position="1"/>
        <end position="22"/>
    </location>
</feature>
<accession>A0A915YM67</accession>
<feature type="chain" id="PRO_5037679152" description="Lipoprotein" evidence="1">
    <location>
        <begin position="23"/>
        <end position="154"/>
    </location>
</feature>
<proteinExistence type="predicted"/>
<evidence type="ECO:0000313" key="2">
    <source>
        <dbReference type="EMBL" id="BDS15348.1"/>
    </source>
</evidence>
<dbReference type="RefSeq" id="WP_264790509.1">
    <property type="nucleotide sequence ID" value="NZ_AP026867.1"/>
</dbReference>
<evidence type="ECO:0008006" key="4">
    <source>
        <dbReference type="Google" id="ProtNLM"/>
    </source>
</evidence>
<dbReference type="AlphaFoldDB" id="A0A915YM67"/>
<gene>
    <name evidence="2" type="ORF">AsAng_0061320</name>
</gene>
<keyword evidence="3" id="KW-1185">Reference proteome</keyword>
<organism evidence="2 3">
    <name type="scientific">Aureispira anguillae</name>
    <dbReference type="NCBI Taxonomy" id="2864201"/>
    <lineage>
        <taxon>Bacteria</taxon>
        <taxon>Pseudomonadati</taxon>
        <taxon>Bacteroidota</taxon>
        <taxon>Saprospiria</taxon>
        <taxon>Saprospirales</taxon>
        <taxon>Saprospiraceae</taxon>
        <taxon>Aureispira</taxon>
    </lineage>
</organism>